<proteinExistence type="predicted"/>
<evidence type="ECO:0000313" key="1">
    <source>
        <dbReference type="EMBL" id="RKQ85483.1"/>
    </source>
</evidence>
<comment type="caution">
    <text evidence="1">The sequence shown here is derived from an EMBL/GenBank/DDBJ whole genome shotgun (WGS) entry which is preliminary data.</text>
</comment>
<keyword evidence="1" id="KW-0969">Cilium</keyword>
<keyword evidence="2" id="KW-1185">Reference proteome</keyword>
<keyword evidence="1" id="KW-0282">Flagellum</keyword>
<gene>
    <name evidence="1" type="ORF">C7438_0877</name>
</gene>
<accession>A0A660KXD6</accession>
<dbReference type="InterPro" id="IPR005186">
    <property type="entry name" value="FlaG"/>
</dbReference>
<evidence type="ECO:0000313" key="2">
    <source>
        <dbReference type="Proteomes" id="UP000267019"/>
    </source>
</evidence>
<protein>
    <submittedName>
        <fullName evidence="1">Flagellar protein FlaG</fullName>
    </submittedName>
</protein>
<dbReference type="AlphaFoldDB" id="A0A660KXD6"/>
<dbReference type="InterPro" id="IPR035924">
    <property type="entry name" value="FlaG-like_sf"/>
</dbReference>
<dbReference type="SUPFAM" id="SSF160214">
    <property type="entry name" value="FlaG-like"/>
    <property type="match status" value="1"/>
</dbReference>
<sequence length="131" mass="14934">MVDVQGATSLARTPPLPLSFARVPEGRRAQAVALTRPGQKILGAEDDGKSKPGEDGRILRRVHLWGQSEGHTFETRRTHLRFVWHEELREYYVRVVDDATNEVIREIPPKKWLDLVAHMLEHLGLLVDARV</sequence>
<organism evidence="1 2">
    <name type="scientific">Brockia lithotrophica</name>
    <dbReference type="NCBI Taxonomy" id="933949"/>
    <lineage>
        <taxon>Bacteria</taxon>
        <taxon>Bacillati</taxon>
        <taxon>Bacillota</taxon>
        <taxon>Bacilli</taxon>
        <taxon>Bacillales</taxon>
        <taxon>Bacillales Family X. Incertae Sedis</taxon>
        <taxon>Brockia</taxon>
    </lineage>
</organism>
<name>A0A660KXD6_9BACL</name>
<dbReference type="Pfam" id="PF03646">
    <property type="entry name" value="FlaG"/>
    <property type="match status" value="1"/>
</dbReference>
<keyword evidence="1" id="KW-0966">Cell projection</keyword>
<reference evidence="1 2" key="1">
    <citation type="submission" date="2018-10" db="EMBL/GenBank/DDBJ databases">
        <title>Genomic Encyclopedia of Type Strains, Phase IV (KMG-IV): sequencing the most valuable type-strain genomes for metagenomic binning, comparative biology and taxonomic classification.</title>
        <authorList>
            <person name="Goeker M."/>
        </authorList>
    </citation>
    <scope>NUCLEOTIDE SEQUENCE [LARGE SCALE GENOMIC DNA]</scope>
    <source>
        <strain evidence="1 2">DSM 22653</strain>
    </source>
</reference>
<dbReference type="Gene3D" id="3.30.160.170">
    <property type="entry name" value="FlaG-like"/>
    <property type="match status" value="1"/>
</dbReference>
<dbReference type="PANTHER" id="PTHR37166">
    <property type="entry name" value="PROTEIN FLAG"/>
    <property type="match status" value="1"/>
</dbReference>
<dbReference type="Proteomes" id="UP000267019">
    <property type="component" value="Unassembled WGS sequence"/>
</dbReference>
<dbReference type="PANTHER" id="PTHR37166:SF1">
    <property type="entry name" value="PROTEIN FLAG"/>
    <property type="match status" value="1"/>
</dbReference>
<dbReference type="EMBL" id="RBIJ01000002">
    <property type="protein sequence ID" value="RKQ85483.1"/>
    <property type="molecule type" value="Genomic_DNA"/>
</dbReference>